<dbReference type="Gene3D" id="3.30.420.10">
    <property type="entry name" value="Ribonuclease H-like superfamily/Ribonuclease H"/>
    <property type="match status" value="1"/>
</dbReference>
<dbReference type="PROSITE" id="PS50994">
    <property type="entry name" value="INTEGRASE"/>
    <property type="match status" value="1"/>
</dbReference>
<dbReference type="GO" id="GO:0003676">
    <property type="term" value="F:nucleic acid binding"/>
    <property type="evidence" value="ECO:0007669"/>
    <property type="project" value="InterPro"/>
</dbReference>
<dbReference type="InterPro" id="IPR048020">
    <property type="entry name" value="Transpos_IS3"/>
</dbReference>
<reference evidence="3" key="1">
    <citation type="submission" date="2015-07" db="EMBL/GenBank/DDBJ databases">
        <title>Genome sequencing of Sunxiuqinia dokdonensis strain SK.</title>
        <authorList>
            <person name="Ahn S."/>
            <person name="Kim B.-C."/>
        </authorList>
    </citation>
    <scope>NUCLEOTIDE SEQUENCE [LARGE SCALE GENOMIC DNA]</scope>
    <source>
        <strain evidence="3">SK</strain>
    </source>
</reference>
<dbReference type="STRING" id="1409788.NC99_11300"/>
<dbReference type="PANTHER" id="PTHR46889">
    <property type="entry name" value="TRANSPOSASE INSF FOR INSERTION SEQUENCE IS3B-RELATED"/>
    <property type="match status" value="1"/>
</dbReference>
<dbReference type="GO" id="GO:0015074">
    <property type="term" value="P:DNA integration"/>
    <property type="evidence" value="ECO:0007669"/>
    <property type="project" value="InterPro"/>
</dbReference>
<organism evidence="2 3">
    <name type="scientific">Sunxiuqinia dokdonensis</name>
    <dbReference type="NCBI Taxonomy" id="1409788"/>
    <lineage>
        <taxon>Bacteria</taxon>
        <taxon>Pseudomonadati</taxon>
        <taxon>Bacteroidota</taxon>
        <taxon>Bacteroidia</taxon>
        <taxon>Marinilabiliales</taxon>
        <taxon>Prolixibacteraceae</taxon>
        <taxon>Sunxiuqinia</taxon>
    </lineage>
</organism>
<dbReference type="InterPro" id="IPR001584">
    <property type="entry name" value="Integrase_cat-core"/>
</dbReference>
<dbReference type="PANTHER" id="PTHR46889:SF4">
    <property type="entry name" value="TRANSPOSASE INSO FOR INSERTION SEQUENCE ELEMENT IS911B-RELATED"/>
    <property type="match status" value="1"/>
</dbReference>
<comment type="caution">
    <text evidence="2">The sequence shown here is derived from an EMBL/GenBank/DDBJ whole genome shotgun (WGS) entry which is preliminary data.</text>
</comment>
<dbReference type="InterPro" id="IPR025948">
    <property type="entry name" value="HTH-like_dom"/>
</dbReference>
<dbReference type="NCBIfam" id="NF033516">
    <property type="entry name" value="transpos_IS3"/>
    <property type="match status" value="1"/>
</dbReference>
<dbReference type="PATRIC" id="fig|1409788.3.peg.1149"/>
<dbReference type="EMBL" id="LGIA01000049">
    <property type="protein sequence ID" value="KOH46054.1"/>
    <property type="molecule type" value="Genomic_DNA"/>
</dbReference>
<evidence type="ECO:0000259" key="1">
    <source>
        <dbReference type="PROSITE" id="PS50994"/>
    </source>
</evidence>
<evidence type="ECO:0000313" key="2">
    <source>
        <dbReference type="EMBL" id="KOH46054.1"/>
    </source>
</evidence>
<dbReference type="InterPro" id="IPR012337">
    <property type="entry name" value="RNaseH-like_sf"/>
</dbReference>
<proteinExistence type="predicted"/>
<accession>A0A0L8VC77</accession>
<feature type="domain" description="Integrase catalytic" evidence="1">
    <location>
        <begin position="105"/>
        <end position="269"/>
    </location>
</feature>
<gene>
    <name evidence="2" type="ORF">NC99_11300</name>
</gene>
<dbReference type="Proteomes" id="UP000036958">
    <property type="component" value="Unassembled WGS sequence"/>
</dbReference>
<dbReference type="AlphaFoldDB" id="A0A0L8VC77"/>
<sequence length="276" mass="32466">MCKVFKISKSSYYQWLKGGPSKRWIENERLLVKIKEIFEASFGSYGSPRIAQELRTLGYVVSRQRTARIMKTARIRARRKRKFKSTTDSRHNYPIVPNILNREFTVTRPGQVWVSDITYIRTSKGWLYLTVIIDLFDRKVVGWAMSKGLSTEETTIPAWRMAVKNRPVTQKLVFHSDRGIQYACNTFSNLLNSNKWVCRSMSRKGNCWDNAVAESFFKTIKVELVYENHFSSQDEAKLSLFDWIETWYNRKRRHSALGYKTMEEFELINNNQKLAA</sequence>
<name>A0A0L8VC77_9BACT</name>
<protein>
    <submittedName>
        <fullName evidence="2">Integrase</fullName>
    </submittedName>
</protein>
<dbReference type="InterPro" id="IPR050900">
    <property type="entry name" value="Transposase_IS3/IS150/IS904"/>
</dbReference>
<evidence type="ECO:0000313" key="3">
    <source>
        <dbReference type="Proteomes" id="UP000036958"/>
    </source>
</evidence>
<dbReference type="SUPFAM" id="SSF53098">
    <property type="entry name" value="Ribonuclease H-like"/>
    <property type="match status" value="1"/>
</dbReference>
<dbReference type="Pfam" id="PF13333">
    <property type="entry name" value="rve_2"/>
    <property type="match status" value="1"/>
</dbReference>
<keyword evidence="3" id="KW-1185">Reference proteome</keyword>
<dbReference type="Pfam" id="PF13276">
    <property type="entry name" value="HTH_21"/>
    <property type="match status" value="1"/>
</dbReference>
<dbReference type="Pfam" id="PF00665">
    <property type="entry name" value="rve"/>
    <property type="match status" value="1"/>
</dbReference>
<dbReference type="InterPro" id="IPR036397">
    <property type="entry name" value="RNaseH_sf"/>
</dbReference>